<dbReference type="InterPro" id="IPR003423">
    <property type="entry name" value="OMP_efflux"/>
</dbReference>
<dbReference type="Proteomes" id="UP000217265">
    <property type="component" value="Chromosome"/>
</dbReference>
<dbReference type="GO" id="GO:1990281">
    <property type="term" value="C:efflux pump complex"/>
    <property type="evidence" value="ECO:0007669"/>
    <property type="project" value="TreeGrafter"/>
</dbReference>
<evidence type="ECO:0000256" key="1">
    <source>
        <dbReference type="ARBA" id="ARBA00004442"/>
    </source>
</evidence>
<name>A0A290Q8Y1_9BACT</name>
<gene>
    <name evidence="10" type="ORF">CMV30_01210</name>
</gene>
<organism evidence="10 11">
    <name type="scientific">Nibricoccus aquaticus</name>
    <dbReference type="NCBI Taxonomy" id="2576891"/>
    <lineage>
        <taxon>Bacteria</taxon>
        <taxon>Pseudomonadati</taxon>
        <taxon>Verrucomicrobiota</taxon>
        <taxon>Opitutia</taxon>
        <taxon>Opitutales</taxon>
        <taxon>Opitutaceae</taxon>
        <taxon>Nibricoccus</taxon>
    </lineage>
</organism>
<reference evidence="10 11" key="1">
    <citation type="submission" date="2017-09" db="EMBL/GenBank/DDBJ databases">
        <title>Complete genome sequence of Verrucomicrobial strain HZ-65, isolated from freshwater.</title>
        <authorList>
            <person name="Choi A."/>
        </authorList>
    </citation>
    <scope>NUCLEOTIDE SEQUENCE [LARGE SCALE GENOMIC DNA]</scope>
    <source>
        <strain evidence="10 11">HZ-65</strain>
    </source>
</reference>
<feature type="coiled-coil region" evidence="8">
    <location>
        <begin position="389"/>
        <end position="445"/>
    </location>
</feature>
<keyword evidence="6" id="KW-0472">Membrane</keyword>
<keyword evidence="4" id="KW-1134">Transmembrane beta strand</keyword>
<evidence type="ECO:0000313" key="11">
    <source>
        <dbReference type="Proteomes" id="UP000217265"/>
    </source>
</evidence>
<dbReference type="InterPro" id="IPR006311">
    <property type="entry name" value="TAT_signal"/>
</dbReference>
<dbReference type="RefSeq" id="WP_096054331.1">
    <property type="nucleotide sequence ID" value="NZ_CP023344.1"/>
</dbReference>
<dbReference type="EMBL" id="CP023344">
    <property type="protein sequence ID" value="ATC62696.1"/>
    <property type="molecule type" value="Genomic_DNA"/>
</dbReference>
<dbReference type="GO" id="GO:0015562">
    <property type="term" value="F:efflux transmembrane transporter activity"/>
    <property type="evidence" value="ECO:0007669"/>
    <property type="project" value="InterPro"/>
</dbReference>
<evidence type="ECO:0000256" key="6">
    <source>
        <dbReference type="ARBA" id="ARBA00023136"/>
    </source>
</evidence>
<accession>A0A290Q8Y1</accession>
<keyword evidence="11" id="KW-1185">Reference proteome</keyword>
<proteinExistence type="inferred from homology"/>
<feature type="chain" id="PRO_5013216771" evidence="9">
    <location>
        <begin position="31"/>
        <end position="469"/>
    </location>
</feature>
<evidence type="ECO:0000256" key="8">
    <source>
        <dbReference type="SAM" id="Coils"/>
    </source>
</evidence>
<evidence type="ECO:0000256" key="2">
    <source>
        <dbReference type="ARBA" id="ARBA00007613"/>
    </source>
</evidence>
<dbReference type="PIRSF" id="PIRSF001892">
    <property type="entry name" value="CyaE"/>
    <property type="match status" value="1"/>
</dbReference>
<keyword evidence="3" id="KW-0813">Transport</keyword>
<dbReference type="Gene3D" id="1.20.1600.10">
    <property type="entry name" value="Outer membrane efflux proteins (OEP)"/>
    <property type="match status" value="1"/>
</dbReference>
<evidence type="ECO:0000256" key="5">
    <source>
        <dbReference type="ARBA" id="ARBA00022692"/>
    </source>
</evidence>
<dbReference type="OrthoDB" id="180435at2"/>
<keyword evidence="9" id="KW-0732">Signal</keyword>
<sequence>MNTKSMFRHRLLRAAAISATAMLAASPAHAAEARRPVAVAPAAETPDIPATLDLQTAITYALDKSFAIRQARERIREQEGLIVEIKSRALPNASLNSGYTVTDRELGKDSQAPNAGTRDSEYWSIALEVRQTLYSGGGVRNALDAQKLARESALLELEGVINTALLDVRTRFYNVLFSREQTKVQEENVRLLREQLQTAKNRFEAGASSKFEVLRAEVAVANAQPNLIRARNGYRIAIDELRQAIGYSNPRTESVRKLPEFVGTLDFKPVSYDLQDVLSQARANRPELKRLEKLELAREAGVKVARSAYQPDLAVVGGYQLRKNNFSNRFNESLDGWSIGLQSNWAIFDGRATAGRVAQARSQLNQAKLLTSETTLAVEVEVRRAHSSLQEAAELAESATKVVEQAEEALRLADARYAAGTATQLDVLEARVSLTDSRNNQLQANYSHNVAVAALRKSIGAADPFVIKP</sequence>
<evidence type="ECO:0000256" key="3">
    <source>
        <dbReference type="ARBA" id="ARBA00022448"/>
    </source>
</evidence>
<dbReference type="GO" id="GO:0009279">
    <property type="term" value="C:cell outer membrane"/>
    <property type="evidence" value="ECO:0007669"/>
    <property type="project" value="UniProtKB-SubCell"/>
</dbReference>
<dbReference type="InterPro" id="IPR051906">
    <property type="entry name" value="TolC-like"/>
</dbReference>
<dbReference type="Pfam" id="PF02321">
    <property type="entry name" value="OEP"/>
    <property type="match status" value="2"/>
</dbReference>
<evidence type="ECO:0000256" key="9">
    <source>
        <dbReference type="SAM" id="SignalP"/>
    </source>
</evidence>
<dbReference type="KEGG" id="vbh:CMV30_01210"/>
<dbReference type="PANTHER" id="PTHR30026">
    <property type="entry name" value="OUTER MEMBRANE PROTEIN TOLC"/>
    <property type="match status" value="1"/>
</dbReference>
<protein>
    <submittedName>
        <fullName evidence="10">Transporter</fullName>
    </submittedName>
</protein>
<evidence type="ECO:0000256" key="7">
    <source>
        <dbReference type="ARBA" id="ARBA00023237"/>
    </source>
</evidence>
<dbReference type="SUPFAM" id="SSF56954">
    <property type="entry name" value="Outer membrane efflux proteins (OEP)"/>
    <property type="match status" value="1"/>
</dbReference>
<comment type="subcellular location">
    <subcellularLocation>
        <location evidence="1">Cell outer membrane</location>
    </subcellularLocation>
</comment>
<evidence type="ECO:0000256" key="4">
    <source>
        <dbReference type="ARBA" id="ARBA00022452"/>
    </source>
</evidence>
<dbReference type="GO" id="GO:0015288">
    <property type="term" value="F:porin activity"/>
    <property type="evidence" value="ECO:0007669"/>
    <property type="project" value="TreeGrafter"/>
</dbReference>
<keyword evidence="7" id="KW-0998">Cell outer membrane</keyword>
<feature type="signal peptide" evidence="9">
    <location>
        <begin position="1"/>
        <end position="30"/>
    </location>
</feature>
<dbReference type="AlphaFoldDB" id="A0A290Q8Y1"/>
<dbReference type="PANTHER" id="PTHR30026:SF20">
    <property type="entry name" value="OUTER MEMBRANE PROTEIN TOLC"/>
    <property type="match status" value="1"/>
</dbReference>
<evidence type="ECO:0000313" key="10">
    <source>
        <dbReference type="EMBL" id="ATC62696.1"/>
    </source>
</evidence>
<dbReference type="PROSITE" id="PS51318">
    <property type="entry name" value="TAT"/>
    <property type="match status" value="1"/>
</dbReference>
<keyword evidence="5" id="KW-0812">Transmembrane</keyword>
<comment type="similarity">
    <text evidence="2">Belongs to the outer membrane factor (OMF) (TC 1.B.17) family.</text>
</comment>
<keyword evidence="8" id="KW-0175">Coiled coil</keyword>
<dbReference type="InterPro" id="IPR028351">
    <property type="entry name" value="CyaE"/>
</dbReference>